<feature type="region of interest" description="Disordered" evidence="4">
    <location>
        <begin position="964"/>
        <end position="1101"/>
    </location>
</feature>
<dbReference type="AlphaFoldDB" id="A0A1G4K5K2"/>
<dbReference type="GO" id="GO:0000993">
    <property type="term" value="F:RNA polymerase II complex binding"/>
    <property type="evidence" value="ECO:0007669"/>
    <property type="project" value="TreeGrafter"/>
</dbReference>
<feature type="compositionally biased region" description="Basic residues" evidence="4">
    <location>
        <begin position="992"/>
        <end position="1001"/>
    </location>
</feature>
<evidence type="ECO:0000256" key="4">
    <source>
        <dbReference type="SAM" id="MobiDB-lite"/>
    </source>
</evidence>
<dbReference type="PANTHER" id="PTHR14027">
    <property type="entry name" value="RNA POLYMERASE-ASSOCIATED PROTEIN CTR9"/>
    <property type="match status" value="1"/>
</dbReference>
<proteinExistence type="predicted"/>
<feature type="compositionally biased region" description="Basic residues" evidence="4">
    <location>
        <begin position="1009"/>
        <end position="1018"/>
    </location>
</feature>
<dbReference type="PROSITE" id="PS50005">
    <property type="entry name" value="TPR"/>
    <property type="match status" value="2"/>
</dbReference>
<evidence type="ECO:0000256" key="2">
    <source>
        <dbReference type="ARBA" id="ARBA00022803"/>
    </source>
</evidence>
<dbReference type="PANTHER" id="PTHR14027:SF2">
    <property type="entry name" value="RNA POLYMERASE-ASSOCIATED PROTEIN CTR9 HOMOLOG"/>
    <property type="match status" value="1"/>
</dbReference>
<dbReference type="GO" id="GO:0006355">
    <property type="term" value="P:regulation of DNA-templated transcription"/>
    <property type="evidence" value="ECO:0007669"/>
    <property type="project" value="InterPro"/>
</dbReference>
<dbReference type="EMBL" id="LT598452">
    <property type="protein sequence ID" value="SCU98999.1"/>
    <property type="molecule type" value="Genomic_DNA"/>
</dbReference>
<dbReference type="SUPFAM" id="SSF81901">
    <property type="entry name" value="HCP-like"/>
    <property type="match status" value="1"/>
</dbReference>
<evidence type="ECO:0000256" key="3">
    <source>
        <dbReference type="PROSITE-ProRule" id="PRU00339"/>
    </source>
</evidence>
<dbReference type="InterPro" id="IPR031101">
    <property type="entry name" value="Ctr9"/>
</dbReference>
<keyword evidence="1" id="KW-0677">Repeat</keyword>
<evidence type="ECO:0000313" key="5">
    <source>
        <dbReference type="EMBL" id="SCU98999.1"/>
    </source>
</evidence>
<dbReference type="Proteomes" id="UP000189911">
    <property type="component" value="Chromosome F"/>
</dbReference>
<evidence type="ECO:0000256" key="1">
    <source>
        <dbReference type="ARBA" id="ARBA00022737"/>
    </source>
</evidence>
<accession>A0A1G4K5K2</accession>
<dbReference type="SUPFAM" id="SSF48452">
    <property type="entry name" value="TPR-like"/>
    <property type="match status" value="3"/>
</dbReference>
<keyword evidence="2 3" id="KW-0802">TPR repeat</keyword>
<dbReference type="OrthoDB" id="343875at2759"/>
<dbReference type="GO" id="GO:0016593">
    <property type="term" value="C:Cdc73/Paf1 complex"/>
    <property type="evidence" value="ECO:0007669"/>
    <property type="project" value="TreeGrafter"/>
</dbReference>
<reference evidence="6" key="1">
    <citation type="submission" date="2016-03" db="EMBL/GenBank/DDBJ databases">
        <authorList>
            <person name="Devillers Hugo."/>
        </authorList>
    </citation>
    <scope>NUCLEOTIDE SEQUENCE [LARGE SCALE GENOMIC DNA]</scope>
</reference>
<evidence type="ECO:0000313" key="6">
    <source>
        <dbReference type="Proteomes" id="UP000189911"/>
    </source>
</evidence>
<name>A0A1G4K5K2_9SACH</name>
<dbReference type="Gene3D" id="1.25.40.10">
    <property type="entry name" value="Tetratricopeptide repeat domain"/>
    <property type="match status" value="4"/>
</dbReference>
<feature type="repeat" description="TPR" evidence="3">
    <location>
        <begin position="218"/>
        <end position="251"/>
    </location>
</feature>
<dbReference type="SMART" id="SM00028">
    <property type="entry name" value="TPR"/>
    <property type="match status" value="8"/>
</dbReference>
<protein>
    <submittedName>
        <fullName evidence="5">LANO_0F00430g1_1</fullName>
    </submittedName>
</protein>
<sequence length="1101" mass="125606">MEQNTGNNEYPSVNWSTTLDIPLKDSEEVVSIDLVNDLPEDPGDLKTLLVEENSDKEHWLVIAIAYSQRGLLKECISLLQMALEVFQGPQSGPLHTCLTWAYLKQAKQQGMQQADQELSLTQAEHHLKEAIGYDPSGVGNMLATIDLYYQRRQYDKALETSELFVRGIHAEDQRLGRLSRPNVLFLLVMAKLFYQKKNYTVSLRLFQELLVLNPVLKPDPRIGIGMCFWQLKDHKMAIRSWKRSLELSPENANLQILLLLGDFHSALTQSEDDDEFKQKYTLALTQMGQIMSSNLQNPALLVLYQAYCYLKSDHQKSIEIYEKQVSPFASGISDTVLSESAFWCGRGYYALGEPRKAFHFFQESLKANEENLLARFGLGQTQIQNSLIEESILTFENLYTSHENLQEINYVLGLLCGAKCMDSKTSAAMSPVERSKLLEKSINYLEKYIKLTRAKKNQLVILKAYLVLSELYQLQNSYKQSLEVLSRAVDQLEAAGDNSIPLEIYNNLGCFHFINGDKTEADKFFEQASNLSKIDGDNKAVSITILYNNSRSAEFEDTEKAIHNYQSLLAAHPGYVHARIRYLSLMIMKSKGEELDEQVNELLQQNPSDLDTRSFYSWFLKNGSKSNKNEKTEKLETNHNRDTLTKYDSHDAYALVSLANLYVTIARESKKLPSSKEQDKSRQSFVKAIQLLQKVLQVDPYNIFAAQGLAIIFAENKRFGPALEILRKVRDSLNNESVHINLGHCLLEMQEYAKAIENYEVAFRQFANEASKPLLLNLLGRAWYSRGVREKSLECFEKSLEYAQEALAAELQKENAAMLQSVKFNVALLHFQIAETLRRMSPKERTLAKLEGASSGLDTALNLFKELINQKSTIMPIDELDQRLQLGETTMKSALERCVTEQKDYEAEAAAKLANARKTFEESETKEREHRKQLEEQDRIRIAKQTEEYNKLQEEARKLMEERNEMSAMEEEKDKNPPLSGDEYSQENGENKKKKRAKRTKKSDESKQAPKKKRRTKRAVVDDEDENDDDDNGGANDEPDVGKESSEATKPGKKTKSPYLSKEFIDDSDEDDEVPAENADEKSAEPTPKTSDGENEEETLF</sequence>
<feature type="repeat" description="TPR" evidence="3">
    <location>
        <begin position="736"/>
        <end position="769"/>
    </location>
</feature>
<dbReference type="InterPro" id="IPR019734">
    <property type="entry name" value="TPR_rpt"/>
</dbReference>
<keyword evidence="6" id="KW-1185">Reference proteome</keyword>
<gene>
    <name evidence="5" type="ORF">LANO_0F00430G</name>
</gene>
<dbReference type="InterPro" id="IPR011990">
    <property type="entry name" value="TPR-like_helical_dom_sf"/>
</dbReference>
<feature type="region of interest" description="Disordered" evidence="4">
    <location>
        <begin position="916"/>
        <end position="939"/>
    </location>
</feature>
<feature type="compositionally biased region" description="Basic and acidic residues" evidence="4">
    <location>
        <begin position="918"/>
        <end position="939"/>
    </location>
</feature>
<dbReference type="Pfam" id="PF13181">
    <property type="entry name" value="TPR_8"/>
    <property type="match status" value="1"/>
</dbReference>
<dbReference type="GO" id="GO:0006368">
    <property type="term" value="P:transcription elongation by RNA polymerase II"/>
    <property type="evidence" value="ECO:0007669"/>
    <property type="project" value="TreeGrafter"/>
</dbReference>
<organism evidence="5 6">
    <name type="scientific">Lachancea nothofagi CBS 11611</name>
    <dbReference type="NCBI Taxonomy" id="1266666"/>
    <lineage>
        <taxon>Eukaryota</taxon>
        <taxon>Fungi</taxon>
        <taxon>Dikarya</taxon>
        <taxon>Ascomycota</taxon>
        <taxon>Saccharomycotina</taxon>
        <taxon>Saccharomycetes</taxon>
        <taxon>Saccharomycetales</taxon>
        <taxon>Saccharomycetaceae</taxon>
        <taxon>Lachancea</taxon>
    </lineage>
</organism>
<feature type="compositionally biased region" description="Acidic residues" evidence="4">
    <location>
        <begin position="1066"/>
        <end position="1075"/>
    </location>
</feature>
<feature type="compositionally biased region" description="Acidic residues" evidence="4">
    <location>
        <begin position="1022"/>
        <end position="1032"/>
    </location>
</feature>
<feature type="compositionally biased region" description="Basic and acidic residues" evidence="4">
    <location>
        <begin position="964"/>
        <end position="976"/>
    </location>
</feature>